<dbReference type="Pfam" id="PF23598">
    <property type="entry name" value="LRR_14"/>
    <property type="match status" value="1"/>
</dbReference>
<feature type="compositionally biased region" description="Low complexity" evidence="3">
    <location>
        <begin position="1"/>
        <end position="22"/>
    </location>
</feature>
<dbReference type="InterPro" id="IPR032675">
    <property type="entry name" value="LRR_dom_sf"/>
</dbReference>
<dbReference type="EnsemblPlants" id="TraesCS7D02G066000.1">
    <property type="protein sequence ID" value="TraesCS7D02G066000.1"/>
    <property type="gene ID" value="TraesCS7D02G066000"/>
</dbReference>
<feature type="domain" description="Disease resistance R13L4/SHOC-2-like LRR" evidence="4">
    <location>
        <begin position="563"/>
        <end position="733"/>
    </location>
</feature>
<evidence type="ECO:0000259" key="4">
    <source>
        <dbReference type="Pfam" id="PF23598"/>
    </source>
</evidence>
<feature type="region of interest" description="Disordered" evidence="3">
    <location>
        <begin position="737"/>
        <end position="801"/>
    </location>
</feature>
<feature type="region of interest" description="Disordered" evidence="3">
    <location>
        <begin position="1"/>
        <end position="30"/>
    </location>
</feature>
<keyword evidence="1" id="KW-0677">Repeat</keyword>
<dbReference type="InterPro" id="IPR055414">
    <property type="entry name" value="LRR_R13L4/SHOC2-like"/>
</dbReference>
<evidence type="ECO:0000313" key="5">
    <source>
        <dbReference type="EnsemblPlants" id="TraesCS7D02G066000.1"/>
    </source>
</evidence>
<accession>A0A3B6TJJ7</accession>
<feature type="compositionally biased region" description="Polar residues" evidence="3">
    <location>
        <begin position="790"/>
        <end position="799"/>
    </location>
</feature>
<evidence type="ECO:0000256" key="3">
    <source>
        <dbReference type="SAM" id="MobiDB-lite"/>
    </source>
</evidence>
<dbReference type="AlphaFoldDB" id="A0A3B6TJJ7"/>
<feature type="compositionally biased region" description="Pro residues" evidence="3">
    <location>
        <begin position="742"/>
        <end position="754"/>
    </location>
</feature>
<dbReference type="Gramene" id="TraesWEE_scaffold_060242_01G000100.1">
    <property type="protein sequence ID" value="TraesWEE_scaffold_060242_01G000100.1"/>
    <property type="gene ID" value="TraesWEE_scaffold_060242_01G000100"/>
</dbReference>
<dbReference type="SUPFAM" id="SSF52058">
    <property type="entry name" value="L domain-like"/>
    <property type="match status" value="1"/>
</dbReference>
<dbReference type="Gene3D" id="3.80.10.10">
    <property type="entry name" value="Ribonuclease Inhibitor"/>
    <property type="match status" value="2"/>
</dbReference>
<dbReference type="Gramene" id="TraesCS7D02G066000.1">
    <property type="protein sequence ID" value="TraesCS7D02G066000.1"/>
    <property type="gene ID" value="TraesCS7D02G066000"/>
</dbReference>
<reference evidence="5" key="1">
    <citation type="submission" date="2018-08" db="EMBL/GenBank/DDBJ databases">
        <authorList>
            <person name="Rossello M."/>
        </authorList>
    </citation>
    <scope>NUCLEOTIDE SEQUENCE [LARGE SCALE GENOMIC DNA]</scope>
    <source>
        <strain evidence="5">cv. Chinese Spring</strain>
    </source>
</reference>
<dbReference type="Proteomes" id="UP000019116">
    <property type="component" value="Chromosome 7D"/>
</dbReference>
<dbReference type="GO" id="GO:0006952">
    <property type="term" value="P:defense response"/>
    <property type="evidence" value="ECO:0007669"/>
    <property type="project" value="UniProtKB-KW"/>
</dbReference>
<dbReference type="PANTHER" id="PTHR23155:SF1062">
    <property type="entry name" value="OS11G0579400 PROTEIN"/>
    <property type="match status" value="1"/>
</dbReference>
<dbReference type="Gramene" id="TraesCLE_scaffold_067760_01G000100.1">
    <property type="protein sequence ID" value="TraesCLE_scaffold_067760_01G000100.1"/>
    <property type="gene ID" value="TraesCLE_scaffold_067760_01G000100"/>
</dbReference>
<evidence type="ECO:0000313" key="6">
    <source>
        <dbReference type="Proteomes" id="UP000019116"/>
    </source>
</evidence>
<dbReference type="Gramene" id="TraesCAD_scaffold_063062_01G000100.1">
    <property type="protein sequence ID" value="TraesCAD_scaffold_063062_01G000100.1"/>
    <property type="gene ID" value="TraesCAD_scaffold_063062_01G000100"/>
</dbReference>
<evidence type="ECO:0000256" key="2">
    <source>
        <dbReference type="ARBA" id="ARBA00022821"/>
    </source>
</evidence>
<dbReference type="InterPro" id="IPR036388">
    <property type="entry name" value="WH-like_DNA-bd_sf"/>
</dbReference>
<proteinExistence type="predicted"/>
<dbReference type="InterPro" id="IPR044974">
    <property type="entry name" value="Disease_R_plants"/>
</dbReference>
<evidence type="ECO:0000256" key="1">
    <source>
        <dbReference type="ARBA" id="ARBA00022737"/>
    </source>
</evidence>
<keyword evidence="2" id="KW-0611">Plant defense</keyword>
<dbReference type="STRING" id="4565.A0A3B6TJJ7"/>
<reference evidence="5" key="2">
    <citation type="submission" date="2018-10" db="UniProtKB">
        <authorList>
            <consortium name="EnsemblPlants"/>
        </authorList>
    </citation>
    <scope>IDENTIFICATION</scope>
</reference>
<sequence length="1129" mass="128832">MAVGSSSSSTIHAAGAATAAASEGEEEDNDDQLVVAMAATDSSVPRGAFFQPRTPEDHVMVKLAEWIRNLAQCDTANGKPIPSVTVVASGNQETSDIADKALDLWGEHSRYRRTRSVLVDITAVHFYSRLLRAQDILYYILRELEKQESELGKRQEKELEKQEIQHIGEEGNDTWKRHHGVESEKDIWRRKRGEKLENNMEDQVPTEPIRLKEDQAPEEPILLAEDHYEQILREVFPPGTKNPQELQEEKSIGTLDITKLQEKSSVKKLHTAADKLVEDTLEKIKQINRKIYQQLKIKGIMDKITDCLKRKGDDKLFVILKLDEDYVSGWEETKNAFSMSGSIVGALMLTLEENRDLAKDYCFPQQEPIDYSVRGLYRDIVLELANKHMKEDSTKTLLDILDKCKQHEFCMKIFVHALHANPKRSKKELSMLDSTLQQVSDNSMDNIANKMFKFSYRDLPNEYKSCLLYLAIFPRRQPIRRSTLIGQWVVEGLITKEDWARKIKSCLIGDRVHAFITKIARKRHIVEKRLSHYLARYFSIFHNLRLHGSDKIDRFFQKLYEESSRVSLIKVLDLDSCQCFGGRNQSYLKDICNTMLLLKYLSLRGTNVKHLPSEINNLCELEVLDIRETSVRESATTNVILLKLKRLLAGRVNQSSGLSRTKISSVKVPDKVEQMVNFEVLSNVQPRNNQDLKDIGKLWQLRKLGVVIGHKEKHLRYLLGTISDLHDCLQSLSNTLLSKIPKSPPKTPKNPPESPKSVPETPKSPPETRKNHPETPKSPPETPKNHPETLKNTLKTPESPTCEDLPEVILRDWKQPPKLLESLSITGTTQRGQLLRQLTKDDGELKLAKVTLPRNKLKQADLKVLANLPKMVCLRLCDEAYTDSKLTFSKEDFKILKCFLVEGSNMTDISFEGEASKLEKIVLSSTSGLESLSGVEYLEELREVELKNSNKISLFNKAKNISNVTCCHTKLSQDEVQILVKIPRMHCLVLKENSYPDPDNHLILNKDSFPWLNVLIVDFSVTTKISFNDGSARKLEKIVFSFTKENFDKAFTKDMVGTLSVSGTETLPKLKEVEFNGDLDPTEVSGALKKNENKPVFTYNKPEKQYQEAGKIEEKNDARRFASFWKRGD</sequence>
<dbReference type="Gramene" id="TraesROB_scaffold_071264_01G000100.1">
    <property type="protein sequence ID" value="TraesROB_scaffold_071264_01G000100.1"/>
    <property type="gene ID" value="TraesROB_scaffold_071264_01G000100"/>
</dbReference>
<protein>
    <recommendedName>
        <fullName evidence="4">Disease resistance R13L4/SHOC-2-like LRR domain-containing protein</fullName>
    </recommendedName>
</protein>
<dbReference type="OrthoDB" id="688479at2759"/>
<dbReference type="Gramene" id="TraesCS7D03G0148000.1">
    <property type="protein sequence ID" value="TraesCS7D03G0148000.1.CDS"/>
    <property type="gene ID" value="TraesCS7D03G0148000"/>
</dbReference>
<feature type="compositionally biased region" description="Basic and acidic residues" evidence="3">
    <location>
        <begin position="766"/>
        <end position="775"/>
    </location>
</feature>
<dbReference type="Gramene" id="TraesKAR7D01G0029400.1">
    <property type="protein sequence ID" value="cds.TraesKAR7D01G0029400.1"/>
    <property type="gene ID" value="TraesKAR7D01G0029400"/>
</dbReference>
<name>A0A3B6TJJ7_WHEAT</name>
<dbReference type="PANTHER" id="PTHR23155">
    <property type="entry name" value="DISEASE RESISTANCE PROTEIN RP"/>
    <property type="match status" value="1"/>
</dbReference>
<dbReference type="Gene3D" id="1.10.10.10">
    <property type="entry name" value="Winged helix-like DNA-binding domain superfamily/Winged helix DNA-binding domain"/>
    <property type="match status" value="1"/>
</dbReference>
<keyword evidence="6" id="KW-1185">Reference proteome</keyword>
<organism evidence="5">
    <name type="scientific">Triticum aestivum</name>
    <name type="common">Wheat</name>
    <dbReference type="NCBI Taxonomy" id="4565"/>
    <lineage>
        <taxon>Eukaryota</taxon>
        <taxon>Viridiplantae</taxon>
        <taxon>Streptophyta</taxon>
        <taxon>Embryophyta</taxon>
        <taxon>Tracheophyta</taxon>
        <taxon>Spermatophyta</taxon>
        <taxon>Magnoliopsida</taxon>
        <taxon>Liliopsida</taxon>
        <taxon>Poales</taxon>
        <taxon>Poaceae</taxon>
        <taxon>BOP clade</taxon>
        <taxon>Pooideae</taxon>
        <taxon>Triticodae</taxon>
        <taxon>Triticeae</taxon>
        <taxon>Triticinae</taxon>
        <taxon>Triticum</taxon>
    </lineage>
</organism>